<dbReference type="RefSeq" id="WP_106059436.1">
    <property type="nucleotide sequence ID" value="NZ_PVXQ01000012.1"/>
</dbReference>
<reference evidence="9 10" key="1">
    <citation type="submission" date="2018-03" db="EMBL/GenBank/DDBJ databases">
        <title>Genome sequence of Clostridium vincentii DSM 10228.</title>
        <authorList>
            <person name="Poehlein A."/>
            <person name="Daniel R."/>
        </authorList>
    </citation>
    <scope>NUCLEOTIDE SEQUENCE [LARGE SCALE GENOMIC DNA]</scope>
    <source>
        <strain evidence="9 10">DSM 10228</strain>
    </source>
</reference>
<keyword evidence="4 9" id="KW-0378">Hydrolase</keyword>
<proteinExistence type="inferred from homology"/>
<evidence type="ECO:0000256" key="3">
    <source>
        <dbReference type="ARBA" id="ARBA00022692"/>
    </source>
</evidence>
<keyword evidence="10" id="KW-1185">Reference proteome</keyword>
<evidence type="ECO:0000256" key="2">
    <source>
        <dbReference type="ARBA" id="ARBA00009045"/>
    </source>
</evidence>
<dbReference type="Gene3D" id="1.20.1540.10">
    <property type="entry name" value="Rhomboid-like"/>
    <property type="match status" value="1"/>
</dbReference>
<evidence type="ECO:0000256" key="6">
    <source>
        <dbReference type="ARBA" id="ARBA00023136"/>
    </source>
</evidence>
<dbReference type="Pfam" id="PF01694">
    <property type="entry name" value="Rhomboid"/>
    <property type="match status" value="1"/>
</dbReference>
<dbReference type="InterPro" id="IPR022764">
    <property type="entry name" value="Peptidase_S54_rhomboid_dom"/>
</dbReference>
<dbReference type="PANTHER" id="PTHR43731:SF14">
    <property type="entry name" value="PRESENILIN-ASSOCIATED RHOMBOID-LIKE PROTEIN, MITOCHONDRIAL"/>
    <property type="match status" value="1"/>
</dbReference>
<evidence type="ECO:0000256" key="1">
    <source>
        <dbReference type="ARBA" id="ARBA00004141"/>
    </source>
</evidence>
<feature type="transmembrane region" description="Helical" evidence="7">
    <location>
        <begin position="190"/>
        <end position="209"/>
    </location>
</feature>
<keyword evidence="6 7" id="KW-0472">Membrane</keyword>
<comment type="subcellular location">
    <subcellularLocation>
        <location evidence="1">Membrane</location>
        <topology evidence="1">Multi-pass membrane protein</topology>
    </subcellularLocation>
</comment>
<keyword evidence="9" id="KW-0645">Protease</keyword>
<feature type="transmembrane region" description="Helical" evidence="7">
    <location>
        <begin position="298"/>
        <end position="319"/>
    </location>
</feature>
<dbReference type="AlphaFoldDB" id="A0A2T0BG46"/>
<keyword evidence="5 7" id="KW-1133">Transmembrane helix</keyword>
<evidence type="ECO:0000313" key="9">
    <source>
        <dbReference type="EMBL" id="PRR82807.1"/>
    </source>
</evidence>
<dbReference type="GO" id="GO:0006508">
    <property type="term" value="P:proteolysis"/>
    <property type="evidence" value="ECO:0007669"/>
    <property type="project" value="UniProtKB-KW"/>
</dbReference>
<feature type="transmembrane region" description="Helical" evidence="7">
    <location>
        <begin position="134"/>
        <end position="154"/>
    </location>
</feature>
<dbReference type="Proteomes" id="UP000239471">
    <property type="component" value="Unassembled WGS sequence"/>
</dbReference>
<organism evidence="9 10">
    <name type="scientific">Clostridium vincentii</name>
    <dbReference type="NCBI Taxonomy" id="52704"/>
    <lineage>
        <taxon>Bacteria</taxon>
        <taxon>Bacillati</taxon>
        <taxon>Bacillota</taxon>
        <taxon>Clostridia</taxon>
        <taxon>Eubacteriales</taxon>
        <taxon>Clostridiaceae</taxon>
        <taxon>Clostridium</taxon>
    </lineage>
</organism>
<evidence type="ECO:0000259" key="8">
    <source>
        <dbReference type="Pfam" id="PF01694"/>
    </source>
</evidence>
<dbReference type="InterPro" id="IPR050925">
    <property type="entry name" value="Rhomboid_protease_S54"/>
</dbReference>
<dbReference type="GO" id="GO:0004252">
    <property type="term" value="F:serine-type endopeptidase activity"/>
    <property type="evidence" value="ECO:0007669"/>
    <property type="project" value="InterPro"/>
</dbReference>
<protein>
    <submittedName>
        <fullName evidence="9">Rhomboid protease GluP</fullName>
        <ecNumber evidence="9">3.4.21.105</ecNumber>
    </submittedName>
</protein>
<feature type="transmembrane region" description="Helical" evidence="7">
    <location>
        <begin position="273"/>
        <end position="292"/>
    </location>
</feature>
<evidence type="ECO:0000256" key="7">
    <source>
        <dbReference type="SAM" id="Phobius"/>
    </source>
</evidence>
<dbReference type="EC" id="3.4.21.105" evidence="9"/>
<evidence type="ECO:0000256" key="5">
    <source>
        <dbReference type="ARBA" id="ARBA00022989"/>
    </source>
</evidence>
<gene>
    <name evidence="9" type="primary">gluP</name>
    <name evidence="9" type="ORF">CLVI_14440</name>
</gene>
<dbReference type="InterPro" id="IPR035952">
    <property type="entry name" value="Rhomboid-like_sf"/>
</dbReference>
<dbReference type="PANTHER" id="PTHR43731">
    <property type="entry name" value="RHOMBOID PROTEASE"/>
    <property type="match status" value="1"/>
</dbReference>
<dbReference type="OrthoDB" id="9813074at2"/>
<feature type="domain" description="Peptidase S54 rhomboid" evidence="8">
    <location>
        <begin position="180"/>
        <end position="315"/>
    </location>
</feature>
<comment type="caution">
    <text evidence="9">The sequence shown here is derived from an EMBL/GenBank/DDBJ whole genome shotgun (WGS) entry which is preliminary data.</text>
</comment>
<sequence length="324" mass="35778">MNKNEQKIFNYLTQNEGFYMNQYRSLQGKSDNWISLKKLNEGLYAVVITDDKHADSTQSEADEYLKTIGQNYKLHIIVLSDGEYFSATNGTTSKAVVNIREKRIIYCDEDSKSLANITMSLLVKEKETRELKTMSITLGIIGINIILFIVSAIMSKNIMNIDGQVLLDLGGKFGPLIDKGEVYRLVTASFLHGGIIHIAFNMYALYSIGPQIEEIYGKWKYIGIYFLAGIGSSFLSYYMLPNTLSIGASGAIFGLLGALFIFAVKNRDSLKKGAIKSLLMVIGVNLYIGMTLPNIDNYGHIGGLIVGIIIGTVFLGGSLKKGLK</sequence>
<feature type="transmembrane region" description="Helical" evidence="7">
    <location>
        <begin position="221"/>
        <end position="240"/>
    </location>
</feature>
<evidence type="ECO:0000256" key="4">
    <source>
        <dbReference type="ARBA" id="ARBA00022801"/>
    </source>
</evidence>
<accession>A0A2T0BG46</accession>
<dbReference type="EMBL" id="PVXQ01000012">
    <property type="protein sequence ID" value="PRR82807.1"/>
    <property type="molecule type" value="Genomic_DNA"/>
</dbReference>
<comment type="similarity">
    <text evidence="2">Belongs to the peptidase S54 family.</text>
</comment>
<dbReference type="GO" id="GO:0016020">
    <property type="term" value="C:membrane"/>
    <property type="evidence" value="ECO:0007669"/>
    <property type="project" value="UniProtKB-SubCell"/>
</dbReference>
<feature type="transmembrane region" description="Helical" evidence="7">
    <location>
        <begin position="246"/>
        <end position="264"/>
    </location>
</feature>
<evidence type="ECO:0000313" key="10">
    <source>
        <dbReference type="Proteomes" id="UP000239471"/>
    </source>
</evidence>
<name>A0A2T0BG46_9CLOT</name>
<dbReference type="SUPFAM" id="SSF144091">
    <property type="entry name" value="Rhomboid-like"/>
    <property type="match status" value="1"/>
</dbReference>
<keyword evidence="3 7" id="KW-0812">Transmembrane</keyword>